<dbReference type="OrthoDB" id="9773293at2"/>
<proteinExistence type="predicted"/>
<dbReference type="PANTHER" id="PTHR45763">
    <property type="entry name" value="HYDROLASE, ALPHA/BETA FOLD FAMILY PROTEIN, EXPRESSED-RELATED"/>
    <property type="match status" value="1"/>
</dbReference>
<dbReference type="InterPro" id="IPR000073">
    <property type="entry name" value="AB_hydrolase_1"/>
</dbReference>
<dbReference type="Proteomes" id="UP000184368">
    <property type="component" value="Unassembled WGS sequence"/>
</dbReference>
<organism evidence="2 3">
    <name type="scientific">Cnuella takakiae</name>
    <dbReference type="NCBI Taxonomy" id="1302690"/>
    <lineage>
        <taxon>Bacteria</taxon>
        <taxon>Pseudomonadati</taxon>
        <taxon>Bacteroidota</taxon>
        <taxon>Chitinophagia</taxon>
        <taxon>Chitinophagales</taxon>
        <taxon>Chitinophagaceae</taxon>
        <taxon>Cnuella</taxon>
    </lineage>
</organism>
<accession>A0A1M5BBZ4</accession>
<dbReference type="EMBL" id="FQUO01000007">
    <property type="protein sequence ID" value="SHF40034.1"/>
    <property type="molecule type" value="Genomic_DNA"/>
</dbReference>
<evidence type="ECO:0000259" key="1">
    <source>
        <dbReference type="Pfam" id="PF12697"/>
    </source>
</evidence>
<dbReference type="PANTHER" id="PTHR45763:SF46">
    <property type="entry name" value="AB HYDROLASE-1 DOMAIN-CONTAINING PROTEIN"/>
    <property type="match status" value="1"/>
</dbReference>
<dbReference type="Gene3D" id="3.40.50.1820">
    <property type="entry name" value="alpha/beta hydrolase"/>
    <property type="match status" value="1"/>
</dbReference>
<dbReference type="InterPro" id="IPR029058">
    <property type="entry name" value="AB_hydrolase_fold"/>
</dbReference>
<dbReference type="AlphaFoldDB" id="A0A1M5BBZ4"/>
<protein>
    <submittedName>
        <fullName evidence="2">Pimeloyl-ACP methyl ester carboxylesterase</fullName>
    </submittedName>
</protein>
<gene>
    <name evidence="2" type="ORF">SAMN05444008_107247</name>
</gene>
<dbReference type="Pfam" id="PF12697">
    <property type="entry name" value="Abhydrolase_6"/>
    <property type="match status" value="1"/>
</dbReference>
<dbReference type="STRING" id="1302690.BUE76_17195"/>
<sequence length="291" mass="33030">MNGTILHLPDGRKLAYAQYGDPNGFPIIYFHGTPSSRREMEQWPHFGLDTNVLLRQRGLRIIAADRPGMGQSTFNPKGSVLSHAQDIAFLVQQLQISKCSVLAWSGGGPYALAIAYLLPQVVEQVQIFCGFTRQFDAEVVRHMKGNKTYFLTARYAPALIRPLMYAVSRRPLRKPPPRLLTDLKPVDYQYFGNPKLYSVMTDVSIKEACCQGARGPIYEAGLYFKPWGFRLQDILQPVHYWWGEEDTMVIRLHAAAVEQQIPKGKVTYLPAEGHLSIFVHHFETVLDLLQQ</sequence>
<name>A0A1M5BBZ4_9BACT</name>
<evidence type="ECO:0000313" key="3">
    <source>
        <dbReference type="Proteomes" id="UP000184368"/>
    </source>
</evidence>
<feature type="domain" description="AB hydrolase-1" evidence="1">
    <location>
        <begin position="28"/>
        <end position="285"/>
    </location>
</feature>
<keyword evidence="3" id="KW-1185">Reference proteome</keyword>
<dbReference type="RefSeq" id="WP_073043084.1">
    <property type="nucleotide sequence ID" value="NZ_FQUO01000007.1"/>
</dbReference>
<reference evidence="2 3" key="1">
    <citation type="submission" date="2016-11" db="EMBL/GenBank/DDBJ databases">
        <authorList>
            <person name="Jaros S."/>
            <person name="Januszkiewicz K."/>
            <person name="Wedrychowicz H."/>
        </authorList>
    </citation>
    <scope>NUCLEOTIDE SEQUENCE [LARGE SCALE GENOMIC DNA]</scope>
    <source>
        <strain evidence="2 3">DSM 26897</strain>
    </source>
</reference>
<evidence type="ECO:0000313" key="2">
    <source>
        <dbReference type="EMBL" id="SHF40034.1"/>
    </source>
</evidence>
<dbReference type="SUPFAM" id="SSF53474">
    <property type="entry name" value="alpha/beta-Hydrolases"/>
    <property type="match status" value="1"/>
</dbReference>